<dbReference type="Proteomes" id="UP001370348">
    <property type="component" value="Chromosome"/>
</dbReference>
<protein>
    <submittedName>
        <fullName evidence="2">Uncharacterized protein</fullName>
    </submittedName>
</protein>
<dbReference type="EMBL" id="CP089984">
    <property type="protein sequence ID" value="WXB14470.1"/>
    <property type="molecule type" value="Genomic_DNA"/>
</dbReference>
<organism evidence="2 3">
    <name type="scientific">Pendulispora albinea</name>
    <dbReference type="NCBI Taxonomy" id="2741071"/>
    <lineage>
        <taxon>Bacteria</taxon>
        <taxon>Pseudomonadati</taxon>
        <taxon>Myxococcota</taxon>
        <taxon>Myxococcia</taxon>
        <taxon>Myxococcales</taxon>
        <taxon>Sorangiineae</taxon>
        <taxon>Pendulisporaceae</taxon>
        <taxon>Pendulispora</taxon>
    </lineage>
</organism>
<keyword evidence="1" id="KW-0732">Signal</keyword>
<sequence length="468" mass="50904">MRFTRAVSAVAAAHALGLAALAMLDTGCAARAPSRTPAAATEPGSENTERFARDEEAILGELSALDARLARRTGIAAKEADVRKNVMGAILAEDSTLKVGDEGALDLFSFEARARGLSGASQRAREWSYPLTRGSELERRLLVRLIDEEMARVAEERALPRSASELVRGMVACWVQPATPEATKERDKWLARRLNDVRGSLRDGALTKFEANELDDSLDALEHLTTGYMESAAAIARLRVALDQAKPAKDPPHDGDKVQRAAAAHLGLTTDSELFTRMERAEKELRQAISTANAARSEAEMHAIEADAMDRVLVEGRCEGTGSRLRSRNPPPERAYLCGTLRRLSEADAPRAQMASLMALHAELVIALWTSPIHFGQDAPYRAATKLRPLMPIPPEREVRLLRVAAVRPVAALAVGWAATLLTRGGVEGIRPRATRWLRFGDAPLDIVERADMWDAFAPAPPRSTAAK</sequence>
<reference evidence="2 3" key="1">
    <citation type="submission" date="2021-12" db="EMBL/GenBank/DDBJ databases">
        <title>Discovery of the Pendulisporaceae a myxobacterial family with distinct sporulation behavior and unique specialized metabolism.</title>
        <authorList>
            <person name="Garcia R."/>
            <person name="Popoff A."/>
            <person name="Bader C.D."/>
            <person name="Loehr J."/>
            <person name="Walesch S."/>
            <person name="Walt C."/>
            <person name="Boldt J."/>
            <person name="Bunk B."/>
            <person name="Haeckl F.J.F.P.J."/>
            <person name="Gunesch A.P."/>
            <person name="Birkelbach J."/>
            <person name="Nuebel U."/>
            <person name="Pietschmann T."/>
            <person name="Bach T."/>
            <person name="Mueller R."/>
        </authorList>
    </citation>
    <scope>NUCLEOTIDE SEQUENCE [LARGE SCALE GENOMIC DNA]</scope>
    <source>
        <strain evidence="2 3">MSr11954</strain>
    </source>
</reference>
<dbReference type="RefSeq" id="WP_394824090.1">
    <property type="nucleotide sequence ID" value="NZ_CP089984.1"/>
</dbReference>
<evidence type="ECO:0000313" key="3">
    <source>
        <dbReference type="Proteomes" id="UP001370348"/>
    </source>
</evidence>
<name>A0ABZ2LVW6_9BACT</name>
<feature type="chain" id="PRO_5046252829" evidence="1">
    <location>
        <begin position="23"/>
        <end position="468"/>
    </location>
</feature>
<accession>A0ABZ2LVW6</accession>
<keyword evidence="3" id="KW-1185">Reference proteome</keyword>
<evidence type="ECO:0000256" key="1">
    <source>
        <dbReference type="SAM" id="SignalP"/>
    </source>
</evidence>
<proteinExistence type="predicted"/>
<feature type="signal peptide" evidence="1">
    <location>
        <begin position="1"/>
        <end position="22"/>
    </location>
</feature>
<evidence type="ECO:0000313" key="2">
    <source>
        <dbReference type="EMBL" id="WXB14470.1"/>
    </source>
</evidence>
<gene>
    <name evidence="2" type="ORF">LZC94_42430</name>
</gene>